<protein>
    <submittedName>
        <fullName evidence="1">Uncharacterized protein</fullName>
    </submittedName>
</protein>
<reference evidence="1" key="2">
    <citation type="submission" date="2020-09" db="EMBL/GenBank/DDBJ databases">
        <authorList>
            <person name="Yu Y."/>
        </authorList>
    </citation>
    <scope>NUCLEOTIDE SEQUENCE</scope>
    <source>
        <strain evidence="1">KCTC 49039</strain>
    </source>
</reference>
<accession>A0A927G6W5</accession>
<reference evidence="1" key="1">
    <citation type="journal article" date="2018" name="Curr. Microbiol.">
        <title>Cellulosimicrobium arenosum sp. nov., Isolated from Marine Sediment Sand.</title>
        <authorList>
            <person name="Oh M."/>
            <person name="Kim J.H."/>
            <person name="Yoon J.H."/>
            <person name="Schumann P."/>
            <person name="Kim W."/>
        </authorList>
    </citation>
    <scope>NUCLEOTIDE SEQUENCE</scope>
    <source>
        <strain evidence="1">KCTC 49039</strain>
    </source>
</reference>
<gene>
    <name evidence="1" type="ORF">IF651_02930</name>
</gene>
<keyword evidence="2" id="KW-1185">Reference proteome</keyword>
<dbReference type="EMBL" id="JACYHB010000001">
    <property type="protein sequence ID" value="MBD8078011.1"/>
    <property type="molecule type" value="Genomic_DNA"/>
</dbReference>
<evidence type="ECO:0000313" key="2">
    <source>
        <dbReference type="Proteomes" id="UP000610846"/>
    </source>
</evidence>
<dbReference type="AlphaFoldDB" id="A0A927G6W5"/>
<dbReference type="RefSeq" id="WP_191827534.1">
    <property type="nucleotide sequence ID" value="NZ_JACYHB010000001.1"/>
</dbReference>
<dbReference type="Proteomes" id="UP000610846">
    <property type="component" value="Unassembled WGS sequence"/>
</dbReference>
<comment type="caution">
    <text evidence="1">The sequence shown here is derived from an EMBL/GenBank/DDBJ whole genome shotgun (WGS) entry which is preliminary data.</text>
</comment>
<evidence type="ECO:0000313" key="1">
    <source>
        <dbReference type="EMBL" id="MBD8078011.1"/>
    </source>
</evidence>
<sequence length="57" mass="6008">MTDAPELVGGGEPGARSGLDDVLTGLATLEDLPTVEHVRVLEAVHDALVRELARTED</sequence>
<organism evidence="1 2">
    <name type="scientific">Cellulosimicrobium arenosum</name>
    <dbReference type="NCBI Taxonomy" id="2708133"/>
    <lineage>
        <taxon>Bacteria</taxon>
        <taxon>Bacillati</taxon>
        <taxon>Actinomycetota</taxon>
        <taxon>Actinomycetes</taxon>
        <taxon>Micrococcales</taxon>
        <taxon>Promicromonosporaceae</taxon>
        <taxon>Cellulosimicrobium</taxon>
    </lineage>
</organism>
<proteinExistence type="predicted"/>
<name>A0A927G6W5_9MICO</name>